<dbReference type="PANTHER" id="PTHR20861">
    <property type="entry name" value="HOMOSERINE/4-DIPHOSPHOCYTIDYL-2-C-METHYL-D-ERYTHRITOL KINASE"/>
    <property type="match status" value="1"/>
</dbReference>
<keyword evidence="13" id="KW-0963">Cytoplasm</keyword>
<dbReference type="InterPro" id="IPR036554">
    <property type="entry name" value="GHMP_kinase_C_sf"/>
</dbReference>
<evidence type="ECO:0000256" key="9">
    <source>
        <dbReference type="ARBA" id="ARBA00022777"/>
    </source>
</evidence>
<dbReference type="InterPro" id="IPR006203">
    <property type="entry name" value="GHMP_knse_ATP-bd_CS"/>
</dbReference>
<evidence type="ECO:0000256" key="11">
    <source>
        <dbReference type="ARBA" id="ARBA00049375"/>
    </source>
</evidence>
<comment type="function">
    <text evidence="12 13">Catalyzes the ATP-dependent phosphorylation of L-homoserine to L-homoserine phosphate.</text>
</comment>
<dbReference type="InterPro" id="IPR000870">
    <property type="entry name" value="Homoserine_kinase"/>
</dbReference>
<proteinExistence type="inferred from homology"/>
<dbReference type="NCBIfam" id="TIGR00191">
    <property type="entry name" value="thrB"/>
    <property type="match status" value="1"/>
</dbReference>
<evidence type="ECO:0000256" key="3">
    <source>
        <dbReference type="ARBA" id="ARBA00012078"/>
    </source>
</evidence>
<comment type="similarity">
    <text evidence="2 13">Belongs to the GHMP kinase family. Homoserine kinase subfamily.</text>
</comment>
<sequence>MIRVQVPATTANMGPGFDCVGMALKLYNFVEMEAIEQGVVIDVEGDGADKIPRDKSNIVYLAAERVFKIVDRKPAGLRIKLTNNIPLARGLGSSAAATVGGLIAANMLVGSPLSEKELLNVATAIEGHPDNVAPALLGGIVVSAKEDDDIKTVKIQPPAGMKCVVAIPDFQLSTKAAREVLPQNVSMEDAVFNLSRTAILVAALMRGDFDLLSIGLDDRLHQPYRANLIPGMKKVFAAAKLAGAKGVALSGAGPTLIGFCDENIGLIAKVMKDTFAANGVRCRVVELEPNPVGATALEKISL</sequence>
<evidence type="ECO:0000256" key="5">
    <source>
        <dbReference type="ARBA" id="ARBA00022605"/>
    </source>
</evidence>
<dbReference type="Proteomes" id="UP000037175">
    <property type="component" value="Unassembled WGS sequence"/>
</dbReference>
<dbReference type="Pfam" id="PF08544">
    <property type="entry name" value="GHMP_kinases_C"/>
    <property type="match status" value="1"/>
</dbReference>
<dbReference type="GO" id="GO:0005524">
    <property type="term" value="F:ATP binding"/>
    <property type="evidence" value="ECO:0007669"/>
    <property type="project" value="UniProtKB-UniRule"/>
</dbReference>
<evidence type="ECO:0000256" key="2">
    <source>
        <dbReference type="ARBA" id="ARBA00007370"/>
    </source>
</evidence>
<dbReference type="Pfam" id="PF00288">
    <property type="entry name" value="GHMP_kinases_N"/>
    <property type="match status" value="1"/>
</dbReference>
<dbReference type="PIRSF" id="PIRSF000676">
    <property type="entry name" value="Homoser_kin"/>
    <property type="match status" value="1"/>
</dbReference>
<dbReference type="Gene3D" id="3.30.230.10">
    <property type="match status" value="1"/>
</dbReference>
<dbReference type="EC" id="2.7.1.39" evidence="3 13"/>
<feature type="domain" description="GHMP kinase C-terminal" evidence="15">
    <location>
        <begin position="201"/>
        <end position="263"/>
    </location>
</feature>
<dbReference type="SUPFAM" id="SSF55060">
    <property type="entry name" value="GHMP Kinase, C-terminal domain"/>
    <property type="match status" value="1"/>
</dbReference>
<comment type="subcellular location">
    <subcellularLocation>
        <location evidence="13">Cytoplasm</location>
    </subcellularLocation>
</comment>
<evidence type="ECO:0000256" key="13">
    <source>
        <dbReference type="HAMAP-Rule" id="MF_00384"/>
    </source>
</evidence>
<feature type="domain" description="GHMP kinase N-terminal" evidence="14">
    <location>
        <begin position="57"/>
        <end position="139"/>
    </location>
</feature>
<accession>A0A0L6VZJ7</accession>
<dbReference type="InterPro" id="IPR014721">
    <property type="entry name" value="Ribsml_uS5_D2-typ_fold_subgr"/>
</dbReference>
<organism evidence="16 17">
    <name type="scientific">Thermincola ferriacetica</name>
    <dbReference type="NCBI Taxonomy" id="281456"/>
    <lineage>
        <taxon>Bacteria</taxon>
        <taxon>Bacillati</taxon>
        <taxon>Bacillota</taxon>
        <taxon>Clostridia</taxon>
        <taxon>Eubacteriales</taxon>
        <taxon>Thermincolaceae</taxon>
        <taxon>Thermincola</taxon>
    </lineage>
</organism>
<keyword evidence="17" id="KW-1185">Reference proteome</keyword>
<gene>
    <name evidence="13" type="primary">thrB</name>
    <name evidence="16" type="ORF">Tfer_2898</name>
</gene>
<keyword evidence="7 13" id="KW-0791">Threonine biosynthesis</keyword>
<dbReference type="RefSeq" id="WP_052218875.1">
    <property type="nucleotide sequence ID" value="NZ_LGTE01000027.1"/>
</dbReference>
<keyword evidence="5 13" id="KW-0028">Amino-acid biosynthesis</keyword>
<evidence type="ECO:0000256" key="4">
    <source>
        <dbReference type="ARBA" id="ARBA00017858"/>
    </source>
</evidence>
<name>A0A0L6VZJ7_9FIRM</name>
<evidence type="ECO:0000256" key="10">
    <source>
        <dbReference type="ARBA" id="ARBA00022840"/>
    </source>
</evidence>
<dbReference type="InterPro" id="IPR013750">
    <property type="entry name" value="GHMP_kinase_C_dom"/>
</dbReference>
<comment type="pathway">
    <text evidence="1 13">Amino-acid biosynthesis; L-threonine biosynthesis; L-threonine from L-aspartate: step 4/5.</text>
</comment>
<keyword evidence="10 13" id="KW-0067">ATP-binding</keyword>
<dbReference type="PROSITE" id="PS00627">
    <property type="entry name" value="GHMP_KINASES_ATP"/>
    <property type="match status" value="1"/>
</dbReference>
<dbReference type="Gene3D" id="3.30.70.890">
    <property type="entry name" value="GHMP kinase, C-terminal domain"/>
    <property type="match status" value="1"/>
</dbReference>
<keyword evidence="6 13" id="KW-0808">Transferase</keyword>
<dbReference type="PANTHER" id="PTHR20861:SF1">
    <property type="entry name" value="HOMOSERINE KINASE"/>
    <property type="match status" value="1"/>
</dbReference>
<evidence type="ECO:0000259" key="15">
    <source>
        <dbReference type="Pfam" id="PF08544"/>
    </source>
</evidence>
<protein>
    <recommendedName>
        <fullName evidence="4 13">Homoserine kinase</fullName>
        <shortName evidence="13">HK</shortName>
        <shortName evidence="13">HSK</shortName>
        <ecNumber evidence="3 13">2.7.1.39</ecNumber>
    </recommendedName>
</protein>
<dbReference type="InterPro" id="IPR006204">
    <property type="entry name" value="GHMP_kinase_N_dom"/>
</dbReference>
<evidence type="ECO:0000256" key="6">
    <source>
        <dbReference type="ARBA" id="ARBA00022679"/>
    </source>
</evidence>
<dbReference type="GO" id="GO:0009088">
    <property type="term" value="P:threonine biosynthetic process"/>
    <property type="evidence" value="ECO:0007669"/>
    <property type="project" value="UniProtKB-UniRule"/>
</dbReference>
<evidence type="ECO:0000313" key="17">
    <source>
        <dbReference type="Proteomes" id="UP000037175"/>
    </source>
</evidence>
<evidence type="ECO:0000256" key="8">
    <source>
        <dbReference type="ARBA" id="ARBA00022741"/>
    </source>
</evidence>
<evidence type="ECO:0000259" key="14">
    <source>
        <dbReference type="Pfam" id="PF00288"/>
    </source>
</evidence>
<keyword evidence="8 13" id="KW-0547">Nucleotide-binding</keyword>
<evidence type="ECO:0000256" key="1">
    <source>
        <dbReference type="ARBA" id="ARBA00005015"/>
    </source>
</evidence>
<dbReference type="GO" id="GO:0004413">
    <property type="term" value="F:homoserine kinase activity"/>
    <property type="evidence" value="ECO:0007669"/>
    <property type="project" value="UniProtKB-UniRule"/>
</dbReference>
<keyword evidence="9 13" id="KW-0418">Kinase</keyword>
<comment type="catalytic activity">
    <reaction evidence="11 13">
        <text>L-homoserine + ATP = O-phospho-L-homoserine + ADP + H(+)</text>
        <dbReference type="Rhea" id="RHEA:13985"/>
        <dbReference type="ChEBI" id="CHEBI:15378"/>
        <dbReference type="ChEBI" id="CHEBI:30616"/>
        <dbReference type="ChEBI" id="CHEBI:57476"/>
        <dbReference type="ChEBI" id="CHEBI:57590"/>
        <dbReference type="ChEBI" id="CHEBI:456216"/>
        <dbReference type="EC" id="2.7.1.39"/>
    </reaction>
</comment>
<dbReference type="HAMAP" id="MF_00384">
    <property type="entry name" value="Homoser_kinase"/>
    <property type="match status" value="1"/>
</dbReference>
<evidence type="ECO:0000313" key="16">
    <source>
        <dbReference type="EMBL" id="KNZ68568.1"/>
    </source>
</evidence>
<dbReference type="UniPathway" id="UPA00050">
    <property type="reaction ID" value="UER00064"/>
</dbReference>
<dbReference type="NCBIfam" id="NF002288">
    <property type="entry name" value="PRK01212.1-4"/>
    <property type="match status" value="1"/>
</dbReference>
<dbReference type="InterPro" id="IPR020568">
    <property type="entry name" value="Ribosomal_Su5_D2-typ_SF"/>
</dbReference>
<dbReference type="AlphaFoldDB" id="A0A0L6VZJ7"/>
<evidence type="ECO:0000256" key="7">
    <source>
        <dbReference type="ARBA" id="ARBA00022697"/>
    </source>
</evidence>
<comment type="caution">
    <text evidence="16">The sequence shown here is derived from an EMBL/GenBank/DDBJ whole genome shotgun (WGS) entry which is preliminary data.</text>
</comment>
<dbReference type="GO" id="GO:0005737">
    <property type="term" value="C:cytoplasm"/>
    <property type="evidence" value="ECO:0007669"/>
    <property type="project" value="UniProtKB-SubCell"/>
</dbReference>
<evidence type="ECO:0000256" key="12">
    <source>
        <dbReference type="ARBA" id="ARBA00049954"/>
    </source>
</evidence>
<dbReference type="EMBL" id="LGTE01000027">
    <property type="protein sequence ID" value="KNZ68568.1"/>
    <property type="molecule type" value="Genomic_DNA"/>
</dbReference>
<reference evidence="17" key="1">
    <citation type="submission" date="2015-07" db="EMBL/GenBank/DDBJ databases">
        <title>Complete Genome of Thermincola ferriacetica strain Z-0001T.</title>
        <authorList>
            <person name="Lusk B."/>
            <person name="Badalamenti J.P."/>
            <person name="Parameswaran P."/>
            <person name="Bond D.R."/>
            <person name="Torres C.I."/>
        </authorList>
    </citation>
    <scope>NUCLEOTIDE SEQUENCE [LARGE SCALE GENOMIC DNA]</scope>
    <source>
        <strain evidence="17">Z-0001</strain>
    </source>
</reference>
<dbReference type="PRINTS" id="PR00958">
    <property type="entry name" value="HOMSERKINASE"/>
</dbReference>
<feature type="binding site" evidence="13">
    <location>
        <begin position="86"/>
        <end position="96"/>
    </location>
    <ligand>
        <name>ATP</name>
        <dbReference type="ChEBI" id="CHEBI:30616"/>
    </ligand>
</feature>
<dbReference type="PATRIC" id="fig|281456.6.peg.3031"/>
<dbReference type="SUPFAM" id="SSF54211">
    <property type="entry name" value="Ribosomal protein S5 domain 2-like"/>
    <property type="match status" value="1"/>
</dbReference>